<protein>
    <submittedName>
        <fullName evidence="2">Uncharacterized protein</fullName>
    </submittedName>
</protein>
<feature type="region of interest" description="Disordered" evidence="1">
    <location>
        <begin position="1"/>
        <end position="32"/>
    </location>
</feature>
<organism evidence="2">
    <name type="scientific">Arundo donax</name>
    <name type="common">Giant reed</name>
    <name type="synonym">Donax arundinaceus</name>
    <dbReference type="NCBI Taxonomy" id="35708"/>
    <lineage>
        <taxon>Eukaryota</taxon>
        <taxon>Viridiplantae</taxon>
        <taxon>Streptophyta</taxon>
        <taxon>Embryophyta</taxon>
        <taxon>Tracheophyta</taxon>
        <taxon>Spermatophyta</taxon>
        <taxon>Magnoliopsida</taxon>
        <taxon>Liliopsida</taxon>
        <taxon>Poales</taxon>
        <taxon>Poaceae</taxon>
        <taxon>PACMAD clade</taxon>
        <taxon>Arundinoideae</taxon>
        <taxon>Arundineae</taxon>
        <taxon>Arundo</taxon>
    </lineage>
</organism>
<evidence type="ECO:0000256" key="1">
    <source>
        <dbReference type="SAM" id="MobiDB-lite"/>
    </source>
</evidence>
<evidence type="ECO:0000313" key="2">
    <source>
        <dbReference type="EMBL" id="JAD95914.1"/>
    </source>
</evidence>
<accession>A0A0A9E540</accession>
<sequence length="32" mass="3552">MGAQLKTQSSFQRKKTTQNWVGSTIQSNPIDA</sequence>
<reference evidence="2" key="1">
    <citation type="submission" date="2014-09" db="EMBL/GenBank/DDBJ databases">
        <authorList>
            <person name="Magalhaes I.L.F."/>
            <person name="Oliveira U."/>
            <person name="Santos F.R."/>
            <person name="Vidigal T.H.D.A."/>
            <person name="Brescovit A.D."/>
            <person name="Santos A.J."/>
        </authorList>
    </citation>
    <scope>NUCLEOTIDE SEQUENCE</scope>
    <source>
        <tissue evidence="2">Shoot tissue taken approximately 20 cm above the soil surface</tissue>
    </source>
</reference>
<proteinExistence type="predicted"/>
<dbReference type="AlphaFoldDB" id="A0A0A9E540"/>
<dbReference type="EMBL" id="GBRH01201981">
    <property type="protein sequence ID" value="JAD95914.1"/>
    <property type="molecule type" value="Transcribed_RNA"/>
</dbReference>
<name>A0A0A9E540_ARUDO</name>
<reference evidence="2" key="2">
    <citation type="journal article" date="2015" name="Data Brief">
        <title>Shoot transcriptome of the giant reed, Arundo donax.</title>
        <authorList>
            <person name="Barrero R.A."/>
            <person name="Guerrero F.D."/>
            <person name="Moolhuijzen P."/>
            <person name="Goolsby J.A."/>
            <person name="Tidwell J."/>
            <person name="Bellgard S.E."/>
            <person name="Bellgard M.I."/>
        </authorList>
    </citation>
    <scope>NUCLEOTIDE SEQUENCE</scope>
    <source>
        <tissue evidence="2">Shoot tissue taken approximately 20 cm above the soil surface</tissue>
    </source>
</reference>